<keyword evidence="2" id="KW-1185">Reference proteome</keyword>
<accession>U1X0C6</accession>
<reference evidence="1 2" key="1">
    <citation type="submission" date="2013-08" db="EMBL/GenBank/DDBJ databases">
        <authorList>
            <person name="Weinstock G."/>
            <person name="Sodergren E."/>
            <person name="Wylie T."/>
            <person name="Fulton L."/>
            <person name="Fulton R."/>
            <person name="Fronick C."/>
            <person name="O'Laughlin M."/>
            <person name="Godfrey J."/>
            <person name="Miner T."/>
            <person name="Herter B."/>
            <person name="Appelbaum E."/>
            <person name="Cordes M."/>
            <person name="Lek S."/>
            <person name="Wollam A."/>
            <person name="Pepin K.H."/>
            <person name="Palsikar V.B."/>
            <person name="Mitreva M."/>
            <person name="Wilson R.K."/>
        </authorList>
    </citation>
    <scope>NUCLEOTIDE SEQUENCE [LARGE SCALE GENOMIC DNA]</scope>
    <source>
        <strain evidence="1 2">ATCC 12856</strain>
    </source>
</reference>
<organism evidence="1 2">
    <name type="scientific">Aneurinibacillus aneurinilyticus ATCC 12856</name>
    <dbReference type="NCBI Taxonomy" id="649747"/>
    <lineage>
        <taxon>Bacteria</taxon>
        <taxon>Bacillati</taxon>
        <taxon>Bacillota</taxon>
        <taxon>Bacilli</taxon>
        <taxon>Bacillales</taxon>
        <taxon>Paenibacillaceae</taxon>
        <taxon>Aneurinibacillus group</taxon>
        <taxon>Aneurinibacillus</taxon>
    </lineage>
</organism>
<dbReference type="AlphaFoldDB" id="U1X0C6"/>
<dbReference type="EMBL" id="AWSJ01000237">
    <property type="protein sequence ID" value="ERI07978.1"/>
    <property type="molecule type" value="Genomic_DNA"/>
</dbReference>
<dbReference type="Proteomes" id="UP000016511">
    <property type="component" value="Unassembled WGS sequence"/>
</dbReference>
<gene>
    <name evidence="1" type="ORF">HMPREF0083_03986</name>
</gene>
<evidence type="ECO:0000313" key="2">
    <source>
        <dbReference type="Proteomes" id="UP000016511"/>
    </source>
</evidence>
<dbReference type="PATRIC" id="fig|649747.3.peg.3623"/>
<proteinExistence type="predicted"/>
<sequence length="44" mass="5375">MMKKEIADAVSFSFCHTLIARHIERKEQYERELYRTTQMRGNQK</sequence>
<evidence type="ECO:0000313" key="1">
    <source>
        <dbReference type="EMBL" id="ERI07978.1"/>
    </source>
</evidence>
<dbReference type="HOGENOM" id="CLU_3211719_0_0_9"/>
<comment type="caution">
    <text evidence="1">The sequence shown here is derived from an EMBL/GenBank/DDBJ whole genome shotgun (WGS) entry which is preliminary data.</text>
</comment>
<name>U1X0C6_ANEAE</name>
<protein>
    <submittedName>
        <fullName evidence="1">Uncharacterized protein</fullName>
    </submittedName>
</protein>